<dbReference type="InterPro" id="IPR025577">
    <property type="entry name" value="FlxA"/>
</dbReference>
<proteinExistence type="predicted"/>
<sequence>MFSNLSAEFNVSIIWFGYSGIEKERRMMMNISSTASSATSYISTSSSSTNTSALEKQKAQLEAELQKVSSSKDDEKTKEIKTKQLQQQIKQIEAQITGQSSQGGGATNGTTGSKEVPPAQPPSIGMNVATAKEIANATTDRNGRFDIRI</sequence>
<evidence type="ECO:0000313" key="2">
    <source>
        <dbReference type="EMBL" id="MFK0526167.1"/>
    </source>
</evidence>
<organism evidence="2 3">
    <name type="scientific">Paenibacillus illinoisensis</name>
    <dbReference type="NCBI Taxonomy" id="59845"/>
    <lineage>
        <taxon>Bacteria</taxon>
        <taxon>Bacillati</taxon>
        <taxon>Bacillota</taxon>
        <taxon>Bacilli</taxon>
        <taxon>Bacillales</taxon>
        <taxon>Paenibacillaceae</taxon>
        <taxon>Paenibacillus</taxon>
    </lineage>
</organism>
<accession>A0ABW8I2J2</accession>
<name>A0ABW8I2J2_9BACL</name>
<evidence type="ECO:0000313" key="3">
    <source>
        <dbReference type="Proteomes" id="UP001618531"/>
    </source>
</evidence>
<evidence type="ECO:0000256" key="1">
    <source>
        <dbReference type="SAM" id="MobiDB-lite"/>
    </source>
</evidence>
<reference evidence="2 3" key="1">
    <citation type="submission" date="2024-11" db="EMBL/GenBank/DDBJ databases">
        <title>Identification and Characterization of a Novel Fosfomycin Bacillithiol Transferase FosB8 in Paenibacillus illinoisensis.</title>
        <authorList>
            <person name="Lu W."/>
        </authorList>
    </citation>
    <scope>NUCLEOTIDE SEQUENCE [LARGE SCALE GENOMIC DNA]</scope>
    <source>
        <strain evidence="2 3">WP77</strain>
    </source>
</reference>
<dbReference type="Pfam" id="PF14282">
    <property type="entry name" value="FlxA"/>
    <property type="match status" value="1"/>
</dbReference>
<dbReference type="EMBL" id="JBIYSL010000011">
    <property type="protein sequence ID" value="MFK0526167.1"/>
    <property type="molecule type" value="Genomic_DNA"/>
</dbReference>
<dbReference type="RefSeq" id="WP_402879162.1">
    <property type="nucleotide sequence ID" value="NZ_JBIYSL010000011.1"/>
</dbReference>
<gene>
    <name evidence="2" type="ORF">ACINKY_28555</name>
</gene>
<keyword evidence="3" id="KW-1185">Reference proteome</keyword>
<dbReference type="Proteomes" id="UP001618531">
    <property type="component" value="Unassembled WGS sequence"/>
</dbReference>
<feature type="region of interest" description="Disordered" evidence="1">
    <location>
        <begin position="93"/>
        <end position="125"/>
    </location>
</feature>
<protein>
    <submittedName>
        <fullName evidence="2">FlxA-like family protein</fullName>
    </submittedName>
</protein>
<comment type="caution">
    <text evidence="2">The sequence shown here is derived from an EMBL/GenBank/DDBJ whole genome shotgun (WGS) entry which is preliminary data.</text>
</comment>